<evidence type="ECO:0000313" key="1">
    <source>
        <dbReference type="EMBL" id="MEJ8634140.1"/>
    </source>
</evidence>
<comment type="caution">
    <text evidence="1">The sequence shown here is derived from an EMBL/GenBank/DDBJ whole genome shotgun (WGS) entry which is preliminary data.</text>
</comment>
<sequence length="121" mass="13495">MRTNWRSAPVLAAVTLLLWVTPDAFSQPHRPMPKPAPAPPVPVYAADCRTVVEGSQATAFCHNPYPAVDRVRLHIECERWWDIDIDGSPADIAPAGYVEITDRCWKEVRSAWVSHQPQAAP</sequence>
<gene>
    <name evidence="1" type="ORF">WKI67_12160</name>
</gene>
<organism evidence="1 2">
    <name type="scientific">Streptomyces achmelvichensis</name>
    <dbReference type="NCBI Taxonomy" id="3134111"/>
    <lineage>
        <taxon>Bacteria</taxon>
        <taxon>Bacillati</taxon>
        <taxon>Actinomycetota</taxon>
        <taxon>Actinomycetes</taxon>
        <taxon>Kitasatosporales</taxon>
        <taxon>Streptomycetaceae</taxon>
        <taxon>Streptomyces</taxon>
    </lineage>
</organism>
<dbReference type="EMBL" id="JBBKAJ010000022">
    <property type="protein sequence ID" value="MEJ8634140.1"/>
    <property type="molecule type" value="Genomic_DNA"/>
</dbReference>
<keyword evidence="2" id="KW-1185">Reference proteome</keyword>
<proteinExistence type="predicted"/>
<protein>
    <submittedName>
        <fullName evidence="1">Uncharacterized protein</fullName>
    </submittedName>
</protein>
<dbReference type="Proteomes" id="UP001377168">
    <property type="component" value="Unassembled WGS sequence"/>
</dbReference>
<reference evidence="1" key="1">
    <citation type="submission" date="2024-03" db="EMBL/GenBank/DDBJ databases">
        <title>Novel Streptomyces species of biotechnological and ecological value are a feature of Machair soil.</title>
        <authorList>
            <person name="Prole J.R."/>
            <person name="Goodfellow M."/>
            <person name="Allenby N."/>
            <person name="Ward A.C."/>
        </authorList>
    </citation>
    <scope>NUCLEOTIDE SEQUENCE</scope>
    <source>
        <strain evidence="1">MS2.AVA.5</strain>
    </source>
</reference>
<evidence type="ECO:0000313" key="2">
    <source>
        <dbReference type="Proteomes" id="UP001377168"/>
    </source>
</evidence>
<name>A0ACC6PS36_9ACTN</name>
<accession>A0ACC6PS36</accession>